<organism evidence="1 2">
    <name type="scientific">Beauveria bassiana D1-5</name>
    <dbReference type="NCBI Taxonomy" id="1245745"/>
    <lineage>
        <taxon>Eukaryota</taxon>
        <taxon>Fungi</taxon>
        <taxon>Dikarya</taxon>
        <taxon>Ascomycota</taxon>
        <taxon>Pezizomycotina</taxon>
        <taxon>Sordariomycetes</taxon>
        <taxon>Hypocreomycetidae</taxon>
        <taxon>Hypocreales</taxon>
        <taxon>Cordycipitaceae</taxon>
        <taxon>Beauveria</taxon>
    </lineage>
</organism>
<accession>A0A0A2VA15</accession>
<protein>
    <recommendedName>
        <fullName evidence="3">F-box domain-containing protein</fullName>
    </recommendedName>
</protein>
<evidence type="ECO:0000313" key="2">
    <source>
        <dbReference type="Proteomes" id="UP000030106"/>
    </source>
</evidence>
<dbReference type="EMBL" id="ANFO01001023">
    <property type="protein sequence ID" value="KGQ04696.1"/>
    <property type="molecule type" value="Genomic_DNA"/>
</dbReference>
<comment type="caution">
    <text evidence="1">The sequence shown here is derived from an EMBL/GenBank/DDBJ whole genome shotgun (WGS) entry which is preliminary data.</text>
</comment>
<dbReference type="AlphaFoldDB" id="A0A0A2VA15"/>
<name>A0A0A2VA15_BEABA</name>
<sequence length="619" mass="71580">MGLSQLTPELLAMIASYIMPDDFENLSLTCKQAYDWAKPLIPRHNEYRKRYRNFSFDFSGLTTISDLLAVIADDPIIATYMVHVELDGRDYCEETDMRDADYVKRMTKRLSPLVLGSPHLSILRDDFDEPVELWLEEIVRDLEYYNREIPFAEFGVPFLATLLVNVETLILPAEWCNHCIITSRDSSRHIVTSLLRLLVTRANDKALKDQPLQKLRTILPARNVDLRVGTVMEQLFPFLALDSLKELHHTFGKCAFARGRTAFRTLGRNLEIMKLNHYDICGHSAKVLFKDMHKLRVLEMDYSTRDEVMGKGFQADLFMRSVITGTFASLEKLVFTGRELWPDTDVVECSFREFTRLKYLELSTIFFVNGAGSMSPEDAESFLEKDTIEESSDEENIVDEHVTEYGEESEDQEETSDEEDDKYMNAHNAKGAIPEGTMLPPDDKRKMYKSGKRVWRLVSALPELLETLIIHTPASPRNSACVERMFWRFEQLRAQRLPNLKQIEVHVHKKHPTGERIRGYLRQTRRLENFFADKKILTKFERLLHGIKEEIDQEGPIADNRQEPNDLAIVHHEQTVYHEAPIAELTLAKPNRQEKVLVQKTQEALTESTLPPLVSEMCH</sequence>
<dbReference type="eggNOG" id="ENOG502S39N">
    <property type="taxonomic scope" value="Eukaryota"/>
</dbReference>
<proteinExistence type="predicted"/>
<dbReference type="OrthoDB" id="5421601at2759"/>
<gene>
    <name evidence="1" type="ORF">BBAD15_g10056</name>
</gene>
<dbReference type="HOGENOM" id="CLU_498756_0_0_1"/>
<reference evidence="1 2" key="1">
    <citation type="submission" date="2012-10" db="EMBL/GenBank/DDBJ databases">
        <title>Genome sequencing and analysis of entomopathogenic fungi Beauveria bassiana D1-5.</title>
        <authorList>
            <person name="Li Q."/>
            <person name="Wang L."/>
            <person name="Zhang Z."/>
            <person name="Wang Q."/>
            <person name="Ren J."/>
            <person name="Wang M."/>
            <person name="Xu W."/>
            <person name="Wang J."/>
            <person name="Lu Y."/>
            <person name="Du Q."/>
            <person name="Sun Z."/>
        </authorList>
    </citation>
    <scope>NUCLEOTIDE SEQUENCE [LARGE SCALE GENOMIC DNA]</scope>
    <source>
        <strain evidence="1 2">D1-5</strain>
    </source>
</reference>
<evidence type="ECO:0000313" key="1">
    <source>
        <dbReference type="EMBL" id="KGQ04696.1"/>
    </source>
</evidence>
<evidence type="ECO:0008006" key="3">
    <source>
        <dbReference type="Google" id="ProtNLM"/>
    </source>
</evidence>
<dbReference type="STRING" id="1245745.A0A0A2VA15"/>
<dbReference type="Proteomes" id="UP000030106">
    <property type="component" value="Unassembled WGS sequence"/>
</dbReference>